<evidence type="ECO:0000313" key="4">
    <source>
        <dbReference type="Proteomes" id="UP000070409"/>
    </source>
</evidence>
<reference evidence="2" key="2">
    <citation type="submission" date="2016-02" db="EMBL/GenBank/DDBJ databases">
        <authorList>
            <person name="Teng J.L."/>
            <person name="Yang Y."/>
            <person name="Huang Y."/>
            <person name="Guo F."/>
            <person name="Wei W."/>
            <person name="Chen J.H."/>
            <person name="Wong S.Y."/>
            <person name="Lau S.K."/>
            <person name="Woo P.C."/>
        </authorList>
    </citation>
    <scope>NUCLEOTIDE SEQUENCE</scope>
    <source>
        <strain evidence="2">JCM 15929</strain>
    </source>
</reference>
<dbReference type="RefSeq" id="WP_068571497.1">
    <property type="nucleotide sequence ID" value="NZ_LSRE01000012.1"/>
</dbReference>
<sequence length="85" mass="9382">MRTTITLDADVAELVAEAMHRERASMKQIVNDALRSALGTAPASGEVYRTPVHRSRVRPEITGANLNRLADELDDAALVERRQRG</sequence>
<proteinExistence type="predicted"/>
<keyword evidence="4" id="KW-1185">Reference proteome</keyword>
<reference evidence="1 4" key="3">
    <citation type="submission" date="2016-02" db="EMBL/GenBank/DDBJ databases">
        <authorList>
            <person name="Teng J.L."/>
            <person name="Tang Y."/>
            <person name="Huang Y."/>
            <person name="Guo F."/>
            <person name="Wei W."/>
            <person name="Chen J.H."/>
            <person name="Wong S.Y."/>
            <person name="Lau S.K."/>
            <person name="Woo P.C."/>
        </authorList>
    </citation>
    <scope>NUCLEOTIDE SEQUENCE [LARGE SCALE GENOMIC DNA]</scope>
    <source>
        <strain evidence="1 4">JCM 13375</strain>
    </source>
</reference>
<dbReference type="Proteomes" id="UP000070258">
    <property type="component" value="Unassembled WGS sequence"/>
</dbReference>
<comment type="caution">
    <text evidence="2">The sequence shown here is derived from an EMBL/GenBank/DDBJ whole genome shotgun (WGS) entry which is preliminary data.</text>
</comment>
<evidence type="ECO:0000313" key="2">
    <source>
        <dbReference type="EMBL" id="KXP10462.1"/>
    </source>
</evidence>
<dbReference type="STRING" id="239498.AXK60_06645"/>
<protein>
    <recommendedName>
        <fullName evidence="5">Antitoxin</fullName>
    </recommendedName>
</protein>
<evidence type="ECO:0000313" key="1">
    <source>
        <dbReference type="EMBL" id="KXO98787.1"/>
    </source>
</evidence>
<organism evidence="2 3">
    <name type="scientific">Tsukamurella pseudospumae</name>
    <dbReference type="NCBI Taxonomy" id="239498"/>
    <lineage>
        <taxon>Bacteria</taxon>
        <taxon>Bacillati</taxon>
        <taxon>Actinomycetota</taxon>
        <taxon>Actinomycetes</taxon>
        <taxon>Mycobacteriales</taxon>
        <taxon>Tsukamurellaceae</taxon>
        <taxon>Tsukamurella</taxon>
    </lineage>
</organism>
<evidence type="ECO:0000313" key="3">
    <source>
        <dbReference type="Proteomes" id="UP000070258"/>
    </source>
</evidence>
<gene>
    <name evidence="2" type="ORF">AXK60_06645</name>
    <name evidence="1" type="ORF">AXK61_02740</name>
</gene>
<accession>A0A138AJ92</accession>
<reference evidence="3" key="1">
    <citation type="submission" date="2016-02" db="EMBL/GenBank/DDBJ databases">
        <authorList>
            <person name="Wen L."/>
            <person name="He K."/>
            <person name="Yang H."/>
        </authorList>
    </citation>
    <scope>NUCLEOTIDE SEQUENCE [LARGE SCALE GENOMIC DNA]</scope>
    <source>
        <strain evidence="3">JCM 15929</strain>
    </source>
</reference>
<evidence type="ECO:0008006" key="5">
    <source>
        <dbReference type="Google" id="ProtNLM"/>
    </source>
</evidence>
<dbReference type="AlphaFoldDB" id="A0A138AJ92"/>
<name>A0A138AJ92_9ACTN</name>
<dbReference type="EMBL" id="LSRE01000012">
    <property type="protein sequence ID" value="KXO98787.1"/>
    <property type="molecule type" value="Genomic_DNA"/>
</dbReference>
<dbReference type="OrthoDB" id="9813767at2"/>
<dbReference type="Proteomes" id="UP000070409">
    <property type="component" value="Unassembled WGS sequence"/>
</dbReference>
<dbReference type="EMBL" id="LSRF01000033">
    <property type="protein sequence ID" value="KXP10462.1"/>
    <property type="molecule type" value="Genomic_DNA"/>
</dbReference>